<comment type="caution">
    <text evidence="1">The sequence shown here is derived from an EMBL/GenBank/DDBJ whole genome shotgun (WGS) entry which is preliminary data.</text>
</comment>
<dbReference type="Pfam" id="PF09700">
    <property type="entry name" value="Cas_Cmr3"/>
    <property type="match status" value="1"/>
</dbReference>
<evidence type="ECO:0000313" key="1">
    <source>
        <dbReference type="EMBL" id="MBA4467028.1"/>
    </source>
</evidence>
<evidence type="ECO:0000313" key="2">
    <source>
        <dbReference type="Proteomes" id="UP000538075"/>
    </source>
</evidence>
<dbReference type="Proteomes" id="UP000538075">
    <property type="component" value="Unassembled WGS sequence"/>
</dbReference>
<reference evidence="1 2" key="1">
    <citation type="journal article" date="2020" name="J. Appl. Phycol.">
        <title>Morphological changes and genome evolution in Raphidiopsis raciborskii CS-506 after 23 years in culture.</title>
        <authorList>
            <person name="Willis A."/>
            <person name="Bent S.J."/>
            <person name="Jameson I.D."/>
        </authorList>
    </citation>
    <scope>NUCLEOTIDE SEQUENCE [LARGE SCALE GENOMIC DNA]</scope>
    <source>
        <strain evidence="1 2">CS-506_A</strain>
    </source>
</reference>
<accession>A0A838WJS6</accession>
<protein>
    <submittedName>
        <fullName evidence="1">CRISPR-associated protein</fullName>
    </submittedName>
</protein>
<name>A0A838WJS6_9CYAN</name>
<dbReference type="EMBL" id="VDFG01001118">
    <property type="protein sequence ID" value="MBA4467028.1"/>
    <property type="molecule type" value="Genomic_DNA"/>
</dbReference>
<gene>
    <name evidence="1" type="ORF">FHK98_17175</name>
</gene>
<proteinExistence type="predicted"/>
<dbReference type="InterPro" id="IPR019117">
    <property type="entry name" value="CRISPR-assoc_protein_Cmr3"/>
</dbReference>
<organism evidence="1 2">
    <name type="scientific">Cylindrospermopsis raciborskii CS-506_A</name>
    <dbReference type="NCBI Taxonomy" id="2585140"/>
    <lineage>
        <taxon>Bacteria</taxon>
        <taxon>Bacillati</taxon>
        <taxon>Cyanobacteriota</taxon>
        <taxon>Cyanophyceae</taxon>
        <taxon>Nostocales</taxon>
        <taxon>Aphanizomenonaceae</taxon>
        <taxon>Cylindrospermopsis</taxon>
    </lineage>
</organism>
<dbReference type="AlphaFoldDB" id="A0A838WJS6"/>
<sequence>MFNYLISISPLGLMYGSAGAFLSPENLVGRSGAKFPPEAATLAGLIFSINKVNNKRSQVELRDNLYVAGPFWAKSDNPQNFFVPIPRNKIIGKKEWGEWNIQNGEWYLPNKQDNKQEQKLDYKLESDYNWQTIESWKLPTKELVKASKPSKPSKPSNDSCNLANDPWKFVSFLHPKIEFSARRVEKSDGLFLENSVQLPDDVCLVYLSTYDMDNGWYKFGGENHIVEITCKKLQPKTKELLQQPIGKSFALLTPGVWGSNRISHRYPHPEDDNHPFPQVVQLLTDKAVPYRFRSQGTLGRGRYAVPAGSVYLLKEPINQPWWKWDEKWFPNEGYSLKKVGCGLCLPVEIQGIN</sequence>